<keyword evidence="7" id="KW-0808">Transferase</keyword>
<dbReference type="InterPro" id="IPR008266">
    <property type="entry name" value="Tyr_kinase_AS"/>
</dbReference>
<evidence type="ECO:0000256" key="1">
    <source>
        <dbReference type="ARBA" id="ARBA00003747"/>
    </source>
</evidence>
<keyword evidence="10" id="KW-0067">ATP-binding</keyword>
<comment type="catalytic activity">
    <reaction evidence="13">
        <text>L-threonyl-[protein] + ATP = O-phospho-L-threonyl-[protein] + ADP + H(+)</text>
        <dbReference type="Rhea" id="RHEA:46608"/>
        <dbReference type="Rhea" id="RHEA-COMP:11060"/>
        <dbReference type="Rhea" id="RHEA-COMP:11605"/>
        <dbReference type="ChEBI" id="CHEBI:15378"/>
        <dbReference type="ChEBI" id="CHEBI:30013"/>
        <dbReference type="ChEBI" id="CHEBI:30616"/>
        <dbReference type="ChEBI" id="CHEBI:61977"/>
        <dbReference type="ChEBI" id="CHEBI:456216"/>
        <dbReference type="EC" id="2.7.11.1"/>
    </reaction>
</comment>
<evidence type="ECO:0000256" key="8">
    <source>
        <dbReference type="ARBA" id="ARBA00022741"/>
    </source>
</evidence>
<dbReference type="InterPro" id="IPR000719">
    <property type="entry name" value="Prot_kinase_dom"/>
</dbReference>
<protein>
    <recommendedName>
        <fullName evidence="5">EKC/KEOPS complex subunit BUD32</fullName>
        <ecNumber evidence="3">2.7.11.1</ecNumber>
    </recommendedName>
    <alternativeName>
        <fullName evidence="11 12">Atypical Serine/threonine protein kinase BUD32</fullName>
    </alternativeName>
    <alternativeName>
        <fullName evidence="4">EKC/KEOPS complex subunit bud32</fullName>
    </alternativeName>
</protein>
<evidence type="ECO:0000313" key="17">
    <source>
        <dbReference type="Proteomes" id="UP000801428"/>
    </source>
</evidence>
<evidence type="ECO:0000256" key="11">
    <source>
        <dbReference type="ARBA" id="ARBA00030980"/>
    </source>
</evidence>
<dbReference type="GO" id="GO:0043484">
    <property type="term" value="P:regulation of RNA splicing"/>
    <property type="evidence" value="ECO:0007669"/>
    <property type="project" value="TreeGrafter"/>
</dbReference>
<evidence type="ECO:0000256" key="12">
    <source>
        <dbReference type="ARBA" id="ARBA00033194"/>
    </source>
</evidence>
<dbReference type="Pfam" id="PF00069">
    <property type="entry name" value="Pkinase"/>
    <property type="match status" value="1"/>
</dbReference>
<dbReference type="OrthoDB" id="5979581at2759"/>
<evidence type="ECO:0000256" key="2">
    <source>
        <dbReference type="ARBA" id="ARBA00011534"/>
    </source>
</evidence>
<dbReference type="PROSITE" id="PS50011">
    <property type="entry name" value="PROTEIN_KINASE_DOM"/>
    <property type="match status" value="1"/>
</dbReference>
<evidence type="ECO:0000256" key="4">
    <source>
        <dbReference type="ARBA" id="ARBA00013948"/>
    </source>
</evidence>
<dbReference type="AlphaFoldDB" id="A0A9P4W5L5"/>
<keyword evidence="8" id="KW-0547">Nucleotide-binding</keyword>
<dbReference type="PANTHER" id="PTHR45646:SF11">
    <property type="entry name" value="SERINE_THREONINE-PROTEIN KINASE DOA"/>
    <property type="match status" value="1"/>
</dbReference>
<gene>
    <name evidence="16" type="ORF">E8E13_000585</name>
</gene>
<dbReference type="PANTHER" id="PTHR45646">
    <property type="entry name" value="SERINE/THREONINE-PROTEIN KINASE DOA-RELATED"/>
    <property type="match status" value="1"/>
</dbReference>
<proteinExistence type="predicted"/>
<dbReference type="GO" id="GO:0005524">
    <property type="term" value="F:ATP binding"/>
    <property type="evidence" value="ECO:0007669"/>
    <property type="project" value="UniProtKB-KW"/>
</dbReference>
<dbReference type="Proteomes" id="UP000801428">
    <property type="component" value="Unassembled WGS sequence"/>
</dbReference>
<reference evidence="16" key="1">
    <citation type="submission" date="2019-04" db="EMBL/GenBank/DDBJ databases">
        <title>Sequencing of skin fungus with MAO and IRED activity.</title>
        <authorList>
            <person name="Marsaioli A.J."/>
            <person name="Bonatto J.M.C."/>
            <person name="Reis Junior O."/>
        </authorList>
    </citation>
    <scope>NUCLEOTIDE SEQUENCE</scope>
    <source>
        <strain evidence="16">30M1</strain>
    </source>
</reference>
<evidence type="ECO:0000313" key="16">
    <source>
        <dbReference type="EMBL" id="KAF3000666.1"/>
    </source>
</evidence>
<evidence type="ECO:0000256" key="5">
    <source>
        <dbReference type="ARBA" id="ARBA00019973"/>
    </source>
</evidence>
<comment type="catalytic activity">
    <reaction evidence="14">
        <text>L-seryl-[protein] + ATP = O-phospho-L-seryl-[protein] + ADP + H(+)</text>
        <dbReference type="Rhea" id="RHEA:17989"/>
        <dbReference type="Rhea" id="RHEA-COMP:9863"/>
        <dbReference type="Rhea" id="RHEA-COMP:11604"/>
        <dbReference type="ChEBI" id="CHEBI:15378"/>
        <dbReference type="ChEBI" id="CHEBI:29999"/>
        <dbReference type="ChEBI" id="CHEBI:30616"/>
        <dbReference type="ChEBI" id="CHEBI:83421"/>
        <dbReference type="ChEBI" id="CHEBI:456216"/>
        <dbReference type="EC" id="2.7.11.1"/>
    </reaction>
</comment>
<accession>A0A9P4W5L5</accession>
<dbReference type="GO" id="GO:0004674">
    <property type="term" value="F:protein serine/threonine kinase activity"/>
    <property type="evidence" value="ECO:0007669"/>
    <property type="project" value="UniProtKB-KW"/>
</dbReference>
<dbReference type="SUPFAM" id="SSF56112">
    <property type="entry name" value="Protein kinase-like (PK-like)"/>
    <property type="match status" value="1"/>
</dbReference>
<dbReference type="InterPro" id="IPR011009">
    <property type="entry name" value="Kinase-like_dom_sf"/>
</dbReference>
<dbReference type="Gene3D" id="1.10.510.10">
    <property type="entry name" value="Transferase(Phosphotransferase) domain 1"/>
    <property type="match status" value="1"/>
</dbReference>
<evidence type="ECO:0000256" key="3">
    <source>
        <dbReference type="ARBA" id="ARBA00012513"/>
    </source>
</evidence>
<evidence type="ECO:0000256" key="14">
    <source>
        <dbReference type="ARBA" id="ARBA00048679"/>
    </source>
</evidence>
<evidence type="ECO:0000256" key="7">
    <source>
        <dbReference type="ARBA" id="ARBA00022679"/>
    </source>
</evidence>
<dbReference type="SMART" id="SM00220">
    <property type="entry name" value="S_TKc"/>
    <property type="match status" value="1"/>
</dbReference>
<evidence type="ECO:0000256" key="10">
    <source>
        <dbReference type="ARBA" id="ARBA00022840"/>
    </source>
</evidence>
<comment type="caution">
    <text evidence="16">The sequence shown here is derived from an EMBL/GenBank/DDBJ whole genome shotgun (WGS) entry which is preliminary data.</text>
</comment>
<evidence type="ECO:0000256" key="9">
    <source>
        <dbReference type="ARBA" id="ARBA00022777"/>
    </source>
</evidence>
<organism evidence="16 17">
    <name type="scientific">Curvularia kusanoi</name>
    <name type="common">Cochliobolus kusanoi</name>
    <dbReference type="NCBI Taxonomy" id="90978"/>
    <lineage>
        <taxon>Eukaryota</taxon>
        <taxon>Fungi</taxon>
        <taxon>Dikarya</taxon>
        <taxon>Ascomycota</taxon>
        <taxon>Pezizomycotina</taxon>
        <taxon>Dothideomycetes</taxon>
        <taxon>Pleosporomycetidae</taxon>
        <taxon>Pleosporales</taxon>
        <taxon>Pleosporineae</taxon>
        <taxon>Pleosporaceae</taxon>
        <taxon>Curvularia</taxon>
    </lineage>
</organism>
<feature type="domain" description="Protein kinase" evidence="15">
    <location>
        <begin position="76"/>
        <end position="413"/>
    </location>
</feature>
<evidence type="ECO:0000259" key="15">
    <source>
        <dbReference type="PROSITE" id="PS50011"/>
    </source>
</evidence>
<comment type="subunit">
    <text evidence="2">Component of the EKC/KEOPS complex composed of at least BUD32, CGI121, GON7, KAE1 and PCC1; the whole complex dimerizes.</text>
</comment>
<name>A0A9P4W5L5_CURKU</name>
<dbReference type="GO" id="GO:0005634">
    <property type="term" value="C:nucleus"/>
    <property type="evidence" value="ECO:0007669"/>
    <property type="project" value="TreeGrafter"/>
</dbReference>
<evidence type="ECO:0000256" key="6">
    <source>
        <dbReference type="ARBA" id="ARBA00022527"/>
    </source>
</evidence>
<dbReference type="Gene3D" id="3.30.200.20">
    <property type="entry name" value="Phosphorylase Kinase, domain 1"/>
    <property type="match status" value="1"/>
</dbReference>
<sequence length="416" mass="46879">MITIGASTSSPTPIKNSSICLIVYESKSNSSIARTFPGKGIEIIESTKTVEEEGVPNYRADNFYPVQLGEVFESRYQVVAKLGFGTASTIWLCRDLVLNRLLTLKVCITQGDSLDVNNEVAISKYLKPIEADHPGKDRLRLVLHDFEIAGAHGKHQCLIFDPLGMSLAKFRNMFPTRTLDKQLLQESLQLILLGLDFLHQAGVVHTDISPNNILFGVTDSKVFQNIEEAERTHPAPRKILPERTIYCSRAVPITFGPLVICDFGAAKLGEQHTGDVMPGVYRAPEVILGMEWDSKIDIWSVGVMIWDLFEGHNLFQAARDGLLNDEQHLADMVSIMGPPTKTLLERSEASRRYWDTEGNWIASTPIPHRPLEMREQRLQGQEQEKLLALVRRILQWLPEDRPSAEDLFEDDFFTQP</sequence>
<keyword evidence="6" id="KW-0723">Serine/threonine-protein kinase</keyword>
<dbReference type="PROSITE" id="PS00109">
    <property type="entry name" value="PROTEIN_KINASE_TYR"/>
    <property type="match status" value="1"/>
</dbReference>
<dbReference type="EMBL" id="SWKU01000014">
    <property type="protein sequence ID" value="KAF3000666.1"/>
    <property type="molecule type" value="Genomic_DNA"/>
</dbReference>
<keyword evidence="17" id="KW-1185">Reference proteome</keyword>
<keyword evidence="9" id="KW-0418">Kinase</keyword>
<dbReference type="EC" id="2.7.11.1" evidence="3"/>
<comment type="function">
    <text evidence="1">Component of the EKC/KEOPS complex that is required for the formation of a threonylcarbamoyl group on adenosine at position 37 (t(6)A37) in tRNAs that read codons beginning with adenine. The complex is probably involved in the transfer of the threonylcarbamoyl moiety of threonylcarbamoyl-AMP (TC-AMP) to the N6 group of A37. BUD32 has ATPase activity in the context of the EKC/KEOPS complex and likely plays a supporting role to the catalytic subunit KAE1. The EKC/KEOPS complex also promotes both telomere uncapping and telomere elongation. The complex is required for efficient recruitment of transcriptional coactivators.</text>
</comment>
<dbReference type="InterPro" id="IPR051175">
    <property type="entry name" value="CLK_kinases"/>
</dbReference>
<evidence type="ECO:0000256" key="13">
    <source>
        <dbReference type="ARBA" id="ARBA00047899"/>
    </source>
</evidence>